<reference evidence="2" key="1">
    <citation type="submission" date="2020-04" db="EMBL/GenBank/DDBJ databases">
        <title>Description of Shewanella salipaludis sp. nov., isolated from a salt marsh.</title>
        <authorList>
            <person name="Park S."/>
            <person name="Yoon J.-H."/>
        </authorList>
    </citation>
    <scope>NUCLEOTIDE SEQUENCE</scope>
    <source>
        <strain evidence="2">SHSM-M6</strain>
    </source>
</reference>
<gene>
    <name evidence="2" type="ORF">HC757_10620</name>
</gene>
<name>A0A972G161_9GAMM</name>
<evidence type="ECO:0000313" key="2">
    <source>
        <dbReference type="EMBL" id="NMH65626.1"/>
    </source>
</evidence>
<accession>A0A972G161</accession>
<keyword evidence="3" id="KW-1185">Reference proteome</keyword>
<organism evidence="2 3">
    <name type="scientific">Shewanella salipaludis</name>
    <dbReference type="NCBI Taxonomy" id="2723052"/>
    <lineage>
        <taxon>Bacteria</taxon>
        <taxon>Pseudomonadati</taxon>
        <taxon>Pseudomonadota</taxon>
        <taxon>Gammaproteobacteria</taxon>
        <taxon>Alteromonadales</taxon>
        <taxon>Shewanellaceae</taxon>
        <taxon>Shewanella</taxon>
    </lineage>
</organism>
<sequence>MKAAVARPSGVTIFQTTAVFSMLFALIGFSYNVWRMEVTETNATLREASFEMLLQLSELELNVYAAYYDQDAIEGNPRRGWVKVGLIEDLSMIMPAEIRVAAKELKRSWSEHWPRLPTEETSAISVVTAIDATRAQVRQALAALD</sequence>
<keyword evidence="1" id="KW-0472">Membrane</keyword>
<protein>
    <submittedName>
        <fullName evidence="2">Uncharacterized protein</fullName>
    </submittedName>
</protein>
<keyword evidence="1" id="KW-1133">Transmembrane helix</keyword>
<evidence type="ECO:0000313" key="3">
    <source>
        <dbReference type="Proteomes" id="UP000737113"/>
    </source>
</evidence>
<evidence type="ECO:0000256" key="1">
    <source>
        <dbReference type="SAM" id="Phobius"/>
    </source>
</evidence>
<comment type="caution">
    <text evidence="2">The sequence shown here is derived from an EMBL/GenBank/DDBJ whole genome shotgun (WGS) entry which is preliminary data.</text>
</comment>
<dbReference type="RefSeq" id="WP_169564339.1">
    <property type="nucleotide sequence ID" value="NZ_JAAXYH010000006.1"/>
</dbReference>
<dbReference type="AlphaFoldDB" id="A0A972G161"/>
<feature type="transmembrane region" description="Helical" evidence="1">
    <location>
        <begin position="12"/>
        <end position="34"/>
    </location>
</feature>
<dbReference type="Proteomes" id="UP000737113">
    <property type="component" value="Unassembled WGS sequence"/>
</dbReference>
<dbReference type="EMBL" id="JAAXYH010000006">
    <property type="protein sequence ID" value="NMH65626.1"/>
    <property type="molecule type" value="Genomic_DNA"/>
</dbReference>
<keyword evidence="1" id="KW-0812">Transmembrane</keyword>
<proteinExistence type="predicted"/>